<feature type="transmembrane region" description="Helical" evidence="6">
    <location>
        <begin position="118"/>
        <end position="140"/>
    </location>
</feature>
<proteinExistence type="predicted"/>
<feature type="transmembrane region" description="Helical" evidence="6">
    <location>
        <begin position="663"/>
        <end position="681"/>
    </location>
</feature>
<keyword evidence="4 6" id="KW-1133">Transmembrane helix</keyword>
<feature type="transmembrane region" description="Helical" evidence="6">
    <location>
        <begin position="565"/>
        <end position="585"/>
    </location>
</feature>
<feature type="transmembrane region" description="Helical" evidence="6">
    <location>
        <begin position="276"/>
        <end position="292"/>
    </location>
</feature>
<evidence type="ECO:0000256" key="2">
    <source>
        <dbReference type="ARBA" id="ARBA00022448"/>
    </source>
</evidence>
<feature type="transmembrane region" description="Helical" evidence="6">
    <location>
        <begin position="591"/>
        <end position="609"/>
    </location>
</feature>
<dbReference type="InterPro" id="IPR051475">
    <property type="entry name" value="Diverse_Ion_Transporter"/>
</dbReference>
<dbReference type="GeneID" id="119727757"/>
<name>A0A913ZW32_PATMI</name>
<reference evidence="8" key="1">
    <citation type="submission" date="2022-11" db="UniProtKB">
        <authorList>
            <consortium name="EnsemblMetazoa"/>
        </authorList>
    </citation>
    <scope>IDENTIFICATION</scope>
</reference>
<dbReference type="OMA" id="HHRIRDK"/>
<feature type="transmembrane region" description="Helical" evidence="6">
    <location>
        <begin position="335"/>
        <end position="355"/>
    </location>
</feature>
<feature type="transmembrane region" description="Helical" evidence="6">
    <location>
        <begin position="299"/>
        <end position="315"/>
    </location>
</feature>
<dbReference type="RefSeq" id="XP_038055729.1">
    <property type="nucleotide sequence ID" value="XM_038199801.1"/>
</dbReference>
<evidence type="ECO:0000256" key="5">
    <source>
        <dbReference type="ARBA" id="ARBA00023136"/>
    </source>
</evidence>
<feature type="domain" description="Citrate transporter-like" evidence="7">
    <location>
        <begin position="287"/>
        <end position="717"/>
    </location>
</feature>
<keyword evidence="2" id="KW-0813">Transport</keyword>
<dbReference type="InterPro" id="IPR004680">
    <property type="entry name" value="Cit_transptr-like_dom"/>
</dbReference>
<evidence type="ECO:0000313" key="9">
    <source>
        <dbReference type="Proteomes" id="UP000887568"/>
    </source>
</evidence>
<keyword evidence="9" id="KW-1185">Reference proteome</keyword>
<dbReference type="PANTHER" id="PTHR43568">
    <property type="entry name" value="P PROTEIN"/>
    <property type="match status" value="1"/>
</dbReference>
<dbReference type="GO" id="GO:0055085">
    <property type="term" value="P:transmembrane transport"/>
    <property type="evidence" value="ECO:0007669"/>
    <property type="project" value="InterPro"/>
</dbReference>
<evidence type="ECO:0000256" key="1">
    <source>
        <dbReference type="ARBA" id="ARBA00004141"/>
    </source>
</evidence>
<feature type="transmembrane region" description="Helical" evidence="6">
    <location>
        <begin position="453"/>
        <end position="474"/>
    </location>
</feature>
<keyword evidence="5 6" id="KW-0472">Membrane</keyword>
<dbReference type="OrthoDB" id="442352at2759"/>
<evidence type="ECO:0000256" key="6">
    <source>
        <dbReference type="SAM" id="Phobius"/>
    </source>
</evidence>
<evidence type="ECO:0000259" key="7">
    <source>
        <dbReference type="Pfam" id="PF03600"/>
    </source>
</evidence>
<protein>
    <recommendedName>
        <fullName evidence="7">Citrate transporter-like domain-containing protein</fullName>
    </recommendedName>
</protein>
<organism evidence="8 9">
    <name type="scientific">Patiria miniata</name>
    <name type="common">Bat star</name>
    <name type="synonym">Asterina miniata</name>
    <dbReference type="NCBI Taxonomy" id="46514"/>
    <lineage>
        <taxon>Eukaryota</taxon>
        <taxon>Metazoa</taxon>
        <taxon>Echinodermata</taxon>
        <taxon>Eleutherozoa</taxon>
        <taxon>Asterozoa</taxon>
        <taxon>Asteroidea</taxon>
        <taxon>Valvatacea</taxon>
        <taxon>Valvatida</taxon>
        <taxon>Asterinidae</taxon>
        <taxon>Patiria</taxon>
    </lineage>
</organism>
<feature type="transmembrane region" description="Helical" evidence="6">
    <location>
        <begin position="756"/>
        <end position="777"/>
    </location>
</feature>
<comment type="subcellular location">
    <subcellularLocation>
        <location evidence="1">Membrane</location>
        <topology evidence="1">Multi-pass membrane protein</topology>
    </subcellularLocation>
</comment>
<dbReference type="Proteomes" id="UP000887568">
    <property type="component" value="Unplaced"/>
</dbReference>
<accession>A0A913ZW32</accession>
<dbReference type="GO" id="GO:0016020">
    <property type="term" value="C:membrane"/>
    <property type="evidence" value="ECO:0007669"/>
    <property type="project" value="UniProtKB-SubCell"/>
</dbReference>
<evidence type="ECO:0000256" key="4">
    <source>
        <dbReference type="ARBA" id="ARBA00022989"/>
    </source>
</evidence>
<feature type="transmembrane region" description="Helical" evidence="6">
    <location>
        <begin position="621"/>
        <end position="643"/>
    </location>
</feature>
<feature type="transmembrane region" description="Helical" evidence="6">
    <location>
        <begin position="367"/>
        <end position="385"/>
    </location>
</feature>
<dbReference type="EnsemblMetazoa" id="XM_038199801.1">
    <property type="protein sequence ID" value="XP_038055729.1"/>
    <property type="gene ID" value="LOC119727757"/>
</dbReference>
<dbReference type="Pfam" id="PF03600">
    <property type="entry name" value="CitMHS"/>
    <property type="match status" value="1"/>
</dbReference>
<evidence type="ECO:0000256" key="3">
    <source>
        <dbReference type="ARBA" id="ARBA00022692"/>
    </source>
</evidence>
<dbReference type="PANTHER" id="PTHR43568:SF1">
    <property type="entry name" value="P PROTEIN"/>
    <property type="match status" value="1"/>
</dbReference>
<keyword evidence="3 6" id="KW-0812">Transmembrane</keyword>
<dbReference type="AlphaFoldDB" id="A0A913ZW32"/>
<dbReference type="CDD" id="cd01116">
    <property type="entry name" value="P_permease"/>
    <property type="match status" value="1"/>
</dbReference>
<evidence type="ECO:0000313" key="8">
    <source>
        <dbReference type="EnsemblMetazoa" id="XP_038055729.1"/>
    </source>
</evidence>
<sequence>MSHNDETDETSHSTVYSSSIPEDDILQTDFNETTQLLTDMKKKHRSIAHDGYNGNGISQNSFTVGYSADLVTPETKVASNNLPVYRRMWSSLSLSSQGDGDTKKSWMAKFKTKKAKHILNNLKIGLLLMLMLVVLVFFSLQEETEAIRTILPTSRTQSHVLNISDINEARLDVIRLGIAGAFVIDSDEAENPHNATVILARSSDGHVVKEYNFILDTDEDVVQSNQMVETIEKILLPWDDSHEDDTFYIKVSTDTEHHTVIAIRYLAMPYAAQYDVIYAGVILIAVYVLIGFDLVHRTVAAMLGSFAVLATLAALNERPPLETIMTWIDYETLSLLWGMMTLVAIFSETGFFDYCALKAYKMAKGKVWTLIIILCVFSGAISSVLDNVTTVLLLTPVTIRLCEVLELDPKYILIAEVMFSNIGGTATAIGDPPNVIIVSNKGIQEAGIDFAEFTLHMFIGIIFCMLAGFLLLWLQYRKMNLSAKDPPEIRELKREIELWRQAATRIMVATKEEATVKKLLMQKVYQLEDSLKHQMVMVGELESSSTWRENLKELQKKYRITDKNLLIKCSIVLIAAILTFFIQSIDSVHLNLGWTALLAATFLLVLADINDIENVMHRIEWATLVFFAALFVLMEGLTHLGLIDFIGSLVSALIKAVPKDGQLTVAIILLVWVSAIASSFIDNIPFTTAMVPIILSLGNDPNLDLPLKPLVWSLAFGACLGGNGTLIGASANVVCAGIAEQHGCSYNFREFMRVGFPMMLVTTFVAMCYLLIAHSWAGWNY</sequence>